<keyword evidence="5 11" id="KW-0479">Metal-binding</keyword>
<evidence type="ECO:0000313" key="13">
    <source>
        <dbReference type="Ensembl" id="ENSBTAP00000097958.1"/>
    </source>
</evidence>
<evidence type="ECO:0000256" key="5">
    <source>
        <dbReference type="ARBA" id="ARBA00022723"/>
    </source>
</evidence>
<evidence type="ECO:0000256" key="9">
    <source>
        <dbReference type="PIRNR" id="PIRNR038994"/>
    </source>
</evidence>
<feature type="binding site" evidence="10">
    <location>
        <begin position="292"/>
        <end position="294"/>
    </location>
    <ligand>
        <name>substrate</name>
    </ligand>
</feature>
<name>A0AAA9TLX5_BOVIN</name>
<dbReference type="FunFam" id="3.20.20.140:FF:000023">
    <property type="entry name" value="N-acetylglucosamine-6-phosphate deacetylase"/>
    <property type="match status" value="1"/>
</dbReference>
<organism evidence="13 14">
    <name type="scientific">Bos taurus</name>
    <name type="common">Bovine</name>
    <dbReference type="NCBI Taxonomy" id="9913"/>
    <lineage>
        <taxon>Eukaryota</taxon>
        <taxon>Metazoa</taxon>
        <taxon>Chordata</taxon>
        <taxon>Craniata</taxon>
        <taxon>Vertebrata</taxon>
        <taxon>Euteleostomi</taxon>
        <taxon>Mammalia</taxon>
        <taxon>Eutheria</taxon>
        <taxon>Laurasiatheria</taxon>
        <taxon>Artiodactyla</taxon>
        <taxon>Ruminantia</taxon>
        <taxon>Pecora</taxon>
        <taxon>Bovidae</taxon>
        <taxon>Bovinae</taxon>
        <taxon>Bos</taxon>
    </lineage>
</organism>
<dbReference type="SUPFAM" id="SSF51338">
    <property type="entry name" value="Composite domain of metallo-dependent hydrolases"/>
    <property type="match status" value="1"/>
</dbReference>
<evidence type="ECO:0000256" key="7">
    <source>
        <dbReference type="ARBA" id="ARBA00023277"/>
    </source>
</evidence>
<dbReference type="Pfam" id="PF01979">
    <property type="entry name" value="Amidohydro_1"/>
    <property type="match status" value="1"/>
</dbReference>
<dbReference type="AlphaFoldDB" id="A0AAA9TLX5"/>
<evidence type="ECO:0000256" key="8">
    <source>
        <dbReference type="ARBA" id="ARBA00047647"/>
    </source>
</evidence>
<dbReference type="GO" id="GO:0019262">
    <property type="term" value="P:N-acetylneuraminate catabolic process"/>
    <property type="evidence" value="ECO:0007669"/>
    <property type="project" value="UniProtKB-ARBA"/>
</dbReference>
<feature type="binding site" evidence="10">
    <location>
        <position position="272"/>
    </location>
    <ligand>
        <name>substrate</name>
    </ligand>
</feature>
<dbReference type="Gene3D" id="3.20.20.140">
    <property type="entry name" value="Metal-dependent hydrolases"/>
    <property type="match status" value="2"/>
</dbReference>
<dbReference type="EC" id="3.5.1.25" evidence="3 9"/>
<feature type="binding site" evidence="11">
    <location>
        <position position="143"/>
    </location>
    <ligand>
        <name>Zn(2+)</name>
        <dbReference type="ChEBI" id="CHEBI:29105"/>
    </ligand>
</feature>
<dbReference type="InterPro" id="IPR032466">
    <property type="entry name" value="Metal_Hydrolase"/>
</dbReference>
<comment type="similarity">
    <text evidence="2 9">Belongs to the metallo-dependent hydrolases superfamily. NagA family.</text>
</comment>
<evidence type="ECO:0000256" key="11">
    <source>
        <dbReference type="PIRSR" id="PIRSR038994-3"/>
    </source>
</evidence>
<feature type="binding site" evidence="10">
    <location>
        <position position="243"/>
    </location>
    <ligand>
        <name>substrate</name>
    </ligand>
</feature>
<dbReference type="CDD" id="cd00854">
    <property type="entry name" value="NagA"/>
    <property type="match status" value="1"/>
</dbReference>
<dbReference type="SUPFAM" id="SSF51556">
    <property type="entry name" value="Metallo-dependent hydrolases"/>
    <property type="match status" value="1"/>
</dbReference>
<evidence type="ECO:0000256" key="10">
    <source>
        <dbReference type="PIRSR" id="PIRSR038994-2"/>
    </source>
</evidence>
<proteinExistence type="inferred from homology"/>
<comment type="cofactor">
    <cofactor evidence="11">
        <name>a divalent metal cation</name>
        <dbReference type="ChEBI" id="CHEBI:60240"/>
    </cofactor>
    <text evidence="11">Binds 1 divalent metal cation per subunit.</text>
</comment>
<evidence type="ECO:0000259" key="12">
    <source>
        <dbReference type="Pfam" id="PF01979"/>
    </source>
</evidence>
<dbReference type="InterPro" id="IPR011059">
    <property type="entry name" value="Metal-dep_hydrolase_composite"/>
</dbReference>
<dbReference type="PANTHER" id="PTHR11113:SF14">
    <property type="entry name" value="N-ACETYLGLUCOSAMINE-6-PHOSPHATE DEACETYLASE"/>
    <property type="match status" value="1"/>
</dbReference>
<evidence type="ECO:0000256" key="2">
    <source>
        <dbReference type="ARBA" id="ARBA00010716"/>
    </source>
</evidence>
<gene>
    <name evidence="13" type="primary">AMDHD2</name>
</gene>
<dbReference type="PANTHER" id="PTHR11113">
    <property type="entry name" value="N-ACETYLGLUCOSAMINE-6-PHOSPHATE DEACETYLASE"/>
    <property type="match status" value="1"/>
</dbReference>
<accession>A0AAA9TLX5</accession>
<feature type="binding site" evidence="11">
    <location>
        <position position="211"/>
    </location>
    <ligand>
        <name>Zn(2+)</name>
        <dbReference type="ChEBI" id="CHEBI:29105"/>
    </ligand>
</feature>
<reference evidence="13" key="3">
    <citation type="submission" date="2025-09" db="UniProtKB">
        <authorList>
            <consortium name="Ensembl"/>
        </authorList>
    </citation>
    <scope>IDENTIFICATION</scope>
    <source>
        <strain evidence="13">Hereford</strain>
    </source>
</reference>
<sequence>MRGGQGAARAPVIQFTNCRILRGGALLREDLWVRGGRILDPEKLFFEERRVADEQRDCGGCILAPGFIDVQINGGFGVDFSQASEDVGSGVALVARRILSHGVTSFCPTLVTSPLEVYHKVLPQIPVKSGGPHGAGVLGVHLEGPFISREKRGAHPEAHLRSFEADAFQDVLATYGGLDNVRIVTLAPELGHSQEVIRALTALGICVSLGHSVADLGTAEEAVQSGATFITHLFNAMLPFHHRDPGIVGLLTSDRLPAGRHIFYGMIADGIHTNPAALRIAHRAHPKGTNTLSGSIAPMDTCVRHFLQATGCSVESALEAASLHPAQLLGLEKRKGTLDFGADADFVVLDDSLHVRATYISGELVWQVEEARP</sequence>
<feature type="domain" description="Amidohydrolase-related" evidence="12">
    <location>
        <begin position="62"/>
        <end position="365"/>
    </location>
</feature>
<comment type="catalytic activity">
    <reaction evidence="8 9">
        <text>N-acetyl-D-glucosamine 6-phosphate + H2O = D-glucosamine 6-phosphate + acetate</text>
        <dbReference type="Rhea" id="RHEA:22936"/>
        <dbReference type="ChEBI" id="CHEBI:15377"/>
        <dbReference type="ChEBI" id="CHEBI:30089"/>
        <dbReference type="ChEBI" id="CHEBI:57513"/>
        <dbReference type="ChEBI" id="CHEBI:58725"/>
        <dbReference type="EC" id="3.5.1.25"/>
    </reaction>
</comment>
<reference evidence="13" key="2">
    <citation type="submission" date="2025-08" db="UniProtKB">
        <authorList>
            <consortium name="Ensembl"/>
        </authorList>
    </citation>
    <scope>IDENTIFICATION</scope>
    <source>
        <strain evidence="13">Hereford</strain>
    </source>
</reference>
<comment type="pathway">
    <text evidence="1">Amino-sugar metabolism; N-acetylneuraminate degradation.</text>
</comment>
<dbReference type="GeneTree" id="ENSGT00390000012605"/>
<feature type="binding site" evidence="10">
    <location>
        <begin position="235"/>
        <end position="236"/>
    </location>
    <ligand>
        <name>substrate</name>
    </ligand>
</feature>
<dbReference type="GO" id="GO:0106279">
    <property type="term" value="P:negative regulation of UDP-N-acetylglucosamine biosynthetic process"/>
    <property type="evidence" value="ECO:0007669"/>
    <property type="project" value="UniProtKB-ARBA"/>
</dbReference>
<keyword evidence="6 9" id="KW-0378">Hydrolase</keyword>
<dbReference type="GO" id="GO:0006044">
    <property type="term" value="P:N-acetylglucosamine metabolic process"/>
    <property type="evidence" value="ECO:0007669"/>
    <property type="project" value="InterPro"/>
</dbReference>
<dbReference type="GO" id="GO:0008448">
    <property type="term" value="F:N-acetylglucosamine-6-phosphate deacetylase activity"/>
    <property type="evidence" value="ECO:0007669"/>
    <property type="project" value="UniProtKB-UniRule"/>
</dbReference>
<dbReference type="GO" id="GO:0046872">
    <property type="term" value="F:metal ion binding"/>
    <property type="evidence" value="ECO:0007669"/>
    <property type="project" value="UniProtKB-KW"/>
</dbReference>
<evidence type="ECO:0000256" key="6">
    <source>
        <dbReference type="ARBA" id="ARBA00022801"/>
    </source>
</evidence>
<evidence type="ECO:0000256" key="3">
    <source>
        <dbReference type="ARBA" id="ARBA00011899"/>
    </source>
</evidence>
<dbReference type="Proteomes" id="UP000009136">
    <property type="component" value="Chromosome 25"/>
</dbReference>
<keyword evidence="14" id="KW-1185">Reference proteome</keyword>
<feature type="binding site" evidence="10">
    <location>
        <position position="154"/>
    </location>
    <ligand>
        <name>substrate</name>
    </ligand>
</feature>
<evidence type="ECO:0000313" key="14">
    <source>
        <dbReference type="Proteomes" id="UP000009136"/>
    </source>
</evidence>
<protein>
    <recommendedName>
        <fullName evidence="4 9">N-acetylglucosamine-6-phosphate deacetylase</fullName>
        <ecNumber evidence="3 9">3.5.1.25</ecNumber>
    </recommendedName>
</protein>
<comment type="function">
    <text evidence="9">Hydrolyzes the N-glycolyl group from N-glycolylglucosamine 6-phosphate (GlcNGc-6-P) in the N-glycolylneuraminic acid (Neu5Gc) degradation pathway.</text>
</comment>
<dbReference type="InterPro" id="IPR003764">
    <property type="entry name" value="GlcNAc_6-P_deAcase"/>
</dbReference>
<reference evidence="13" key="1">
    <citation type="submission" date="2018-03" db="EMBL/GenBank/DDBJ databases">
        <title>ARS-UCD1.2.</title>
        <authorList>
            <person name="Rosen B.D."/>
            <person name="Bickhart D.M."/>
            <person name="Koren S."/>
            <person name="Schnabel R.D."/>
            <person name="Hall R."/>
            <person name="Zimin A."/>
            <person name="Dreischer C."/>
            <person name="Schultheiss S."/>
            <person name="Schroeder S.G."/>
            <person name="Elsik C.G."/>
            <person name="Couldrey C."/>
            <person name="Liu G.E."/>
            <person name="Van Tassell C.P."/>
            <person name="Phillippy A.M."/>
            <person name="Smith T.P.L."/>
            <person name="Medrano J.F."/>
        </authorList>
    </citation>
    <scope>NUCLEOTIDE SEQUENCE [LARGE SCALE GENOMIC DNA]</scope>
    <source>
        <strain evidence="13">Hereford</strain>
    </source>
</reference>
<dbReference type="PIRSF" id="PIRSF038994">
    <property type="entry name" value="NagA"/>
    <property type="match status" value="1"/>
</dbReference>
<dbReference type="InterPro" id="IPR006680">
    <property type="entry name" value="Amidohydro-rel"/>
</dbReference>
<keyword evidence="7 9" id="KW-0119">Carbohydrate metabolism</keyword>
<evidence type="ECO:0000256" key="4">
    <source>
        <dbReference type="ARBA" id="ARBA00018029"/>
    </source>
</evidence>
<dbReference type="Ensembl" id="ENSBTAT00000116641.2">
    <property type="protein sequence ID" value="ENSBTAP00000097958.1"/>
    <property type="gene ID" value="ENSBTAG00000001022.8"/>
</dbReference>
<evidence type="ECO:0000256" key="1">
    <source>
        <dbReference type="ARBA" id="ARBA00004878"/>
    </source>
</evidence>
<feature type="binding site" evidence="11">
    <location>
        <position position="232"/>
    </location>
    <ligand>
        <name>Zn(2+)</name>
        <dbReference type="ChEBI" id="CHEBI:29105"/>
    </ligand>
</feature>